<sequence>MLDVQHKEDVAKCKQLEVDIEQQEEQHSLTISKLKESYEVEIGKLQNELNEVKAKYDALKEVMTERGKSAELGGEVNDVKDKVAELEQKLEAETTRQAELVAFGNRLDEMEQRLDAEAKDLKSELERIKGEWTKLEREQSRHDFQVLRYTDWQRAIDTAKDDRDVAIKNADYLRYELDQEIKRANELKMKLDSYAACCDTEHCIETFVGKRIHDHLKMSRLERCRVVVKQKEKVKPEDAASVEQDLVEFFKTRKLLCHEPGAVDKTDHPSFHQRCVSIQRCVEYLEKQSD</sequence>
<gene>
    <name evidence="2" type="ORF">PR001_g28168</name>
</gene>
<accession>A0A6A3HEK0</accession>
<name>A0A6A3HEK0_9STRA</name>
<dbReference type="EMBL" id="QXFV01004908">
    <property type="protein sequence ID" value="KAE8967224.1"/>
    <property type="molecule type" value="Genomic_DNA"/>
</dbReference>
<comment type="caution">
    <text evidence="2">The sequence shown here is derived from an EMBL/GenBank/DDBJ whole genome shotgun (WGS) entry which is preliminary data.</text>
</comment>
<evidence type="ECO:0000313" key="2">
    <source>
        <dbReference type="EMBL" id="KAE8967224.1"/>
    </source>
</evidence>
<proteinExistence type="predicted"/>
<evidence type="ECO:0000256" key="1">
    <source>
        <dbReference type="SAM" id="Coils"/>
    </source>
</evidence>
<feature type="coiled-coil region" evidence="1">
    <location>
        <begin position="6"/>
        <end position="138"/>
    </location>
</feature>
<evidence type="ECO:0000313" key="3">
    <source>
        <dbReference type="Proteomes" id="UP000429607"/>
    </source>
</evidence>
<organism evidence="2 3">
    <name type="scientific">Phytophthora rubi</name>
    <dbReference type="NCBI Taxonomy" id="129364"/>
    <lineage>
        <taxon>Eukaryota</taxon>
        <taxon>Sar</taxon>
        <taxon>Stramenopiles</taxon>
        <taxon>Oomycota</taxon>
        <taxon>Peronosporomycetes</taxon>
        <taxon>Peronosporales</taxon>
        <taxon>Peronosporaceae</taxon>
        <taxon>Phytophthora</taxon>
    </lineage>
</organism>
<dbReference type="AlphaFoldDB" id="A0A6A3HEK0"/>
<reference evidence="2 3" key="1">
    <citation type="submission" date="2018-09" db="EMBL/GenBank/DDBJ databases">
        <title>Genomic investigation of the strawberry pathogen Phytophthora fragariae indicates pathogenicity is determined by transcriptional variation in three key races.</title>
        <authorList>
            <person name="Adams T.M."/>
            <person name="Armitage A.D."/>
            <person name="Sobczyk M.K."/>
            <person name="Bates H.J."/>
            <person name="Dunwell J.M."/>
            <person name="Nellist C.F."/>
            <person name="Harrison R.J."/>
        </authorList>
    </citation>
    <scope>NUCLEOTIDE SEQUENCE [LARGE SCALE GENOMIC DNA]</scope>
    <source>
        <strain evidence="2 3">SCRP249</strain>
    </source>
</reference>
<dbReference type="SUPFAM" id="SSF58100">
    <property type="entry name" value="Bacterial hemolysins"/>
    <property type="match status" value="1"/>
</dbReference>
<protein>
    <submittedName>
        <fullName evidence="2">Uncharacterized protein</fullName>
    </submittedName>
</protein>
<keyword evidence="1" id="KW-0175">Coiled coil</keyword>
<dbReference type="Proteomes" id="UP000429607">
    <property type="component" value="Unassembled WGS sequence"/>
</dbReference>